<evidence type="ECO:0000259" key="2">
    <source>
        <dbReference type="Pfam" id="PF02543"/>
    </source>
</evidence>
<keyword evidence="5" id="KW-1185">Reference proteome</keyword>
<sequence length="587" mass="63701">MRYYLGLATTFHDPALALVGPDGTVLFAEATERYLQYKRAPNCEPDSAPRMAGLLKAHLPPGAELVIATTWGPEFSRYLAGQAATGAFGLDALKGHSPALNRSLVPERAERTFIAELALAQGRAGYGTLLGLDRAHGNSASGGRSTIAALRRYPHHLTHAAYGLWGSPFRDATCLVVDGMGETGASAIYRMEAGRLVEAKRHRGRESVGFFFGLVTDLAGFDQTKGEEWKIMGLAPYGRQDPELMASLRRLYRIEDGRLRFADAATVQAVADEIRARRPAEAEAEGWADLSACGQAVFSEMMDVLVAEAWRLAPHANLVVTGGCALNSSYNGRLLQRCGFQRLHVPSAPADDGNALGAAWLAFQEDNPGWTGPGMLATPYLGSRVSTEPLERMVDWEPRLRRLGHDGVTQAAAGILAAGGLVGWVQGRAEFGPRALGNRSILADPRPADAKAVLNAKVKYREAFRPFAPSILAEAGPDWFEDYQDSPYMERTLVWRPEVRERVPAVVHEDGTGRLQSVTDERNPAYAALIRAFAERTGVPILLNTSFNVMGKPILHTAEDAILMFSTTGLDAVVIEDWILVKDGVKT</sequence>
<evidence type="ECO:0000256" key="1">
    <source>
        <dbReference type="ARBA" id="ARBA00006129"/>
    </source>
</evidence>
<dbReference type="AlphaFoldDB" id="A0A0J6SC40"/>
<evidence type="ECO:0000313" key="4">
    <source>
        <dbReference type="EMBL" id="KMO31292.1"/>
    </source>
</evidence>
<proteinExistence type="inferred from homology"/>
<dbReference type="InterPro" id="IPR038152">
    <property type="entry name" value="Carbam_trans_C_sf"/>
</dbReference>
<reference evidence="4 5" key="1">
    <citation type="submission" date="2015-03" db="EMBL/GenBank/DDBJ databases">
        <title>Genome sequencing of Methylobacterium tarhaniae DSM 25844.</title>
        <authorList>
            <person name="Chaudhry V."/>
            <person name="Patil P.B."/>
        </authorList>
    </citation>
    <scope>NUCLEOTIDE SEQUENCE [LARGE SCALE GENOMIC DNA]</scope>
    <source>
        <strain evidence="4 5">DSM 25844</strain>
    </source>
</reference>
<dbReference type="InterPro" id="IPR043129">
    <property type="entry name" value="ATPase_NBD"/>
</dbReference>
<feature type="domain" description="Carbamoyltransferase" evidence="2">
    <location>
        <begin position="148"/>
        <end position="359"/>
    </location>
</feature>
<dbReference type="GO" id="GO:0016740">
    <property type="term" value="F:transferase activity"/>
    <property type="evidence" value="ECO:0007669"/>
    <property type="project" value="UniProtKB-KW"/>
</dbReference>
<dbReference type="Gene3D" id="3.30.420.40">
    <property type="match status" value="2"/>
</dbReference>
<comment type="similarity">
    <text evidence="1">Belongs to the NodU/CmcH family.</text>
</comment>
<evidence type="ECO:0000313" key="5">
    <source>
        <dbReference type="Proteomes" id="UP000036449"/>
    </source>
</evidence>
<accession>A0A0J6SC40</accession>
<dbReference type="InterPro" id="IPR031730">
    <property type="entry name" value="Carbam_trans_C"/>
</dbReference>
<keyword evidence="4" id="KW-0808">Transferase</keyword>
<evidence type="ECO:0000259" key="3">
    <source>
        <dbReference type="Pfam" id="PF16861"/>
    </source>
</evidence>
<organism evidence="4 5">
    <name type="scientific">Methylobacterium tarhaniae</name>
    <dbReference type="NCBI Taxonomy" id="1187852"/>
    <lineage>
        <taxon>Bacteria</taxon>
        <taxon>Pseudomonadati</taxon>
        <taxon>Pseudomonadota</taxon>
        <taxon>Alphaproteobacteria</taxon>
        <taxon>Hyphomicrobiales</taxon>
        <taxon>Methylobacteriaceae</taxon>
        <taxon>Methylobacterium</taxon>
    </lineage>
</organism>
<dbReference type="OrthoDB" id="9780777at2"/>
<dbReference type="EMBL" id="LABZ01000249">
    <property type="protein sequence ID" value="KMO31292.1"/>
    <property type="molecule type" value="Genomic_DNA"/>
</dbReference>
<dbReference type="Pfam" id="PF16861">
    <property type="entry name" value="Carbam_trans_C"/>
    <property type="match status" value="1"/>
</dbReference>
<dbReference type="SUPFAM" id="SSF53067">
    <property type="entry name" value="Actin-like ATPase domain"/>
    <property type="match status" value="1"/>
</dbReference>
<dbReference type="Gene3D" id="3.90.870.20">
    <property type="entry name" value="Carbamoyltransferase, C-terminal domain"/>
    <property type="match status" value="1"/>
</dbReference>
<dbReference type="PANTHER" id="PTHR34847:SF1">
    <property type="entry name" value="NODULATION PROTEIN U"/>
    <property type="match status" value="1"/>
</dbReference>
<name>A0A0J6SC40_9HYPH</name>
<protein>
    <submittedName>
        <fullName evidence="4">Carbamoyltransferase</fullName>
    </submittedName>
</protein>
<feature type="domain" description="Carbamoyltransferase C-terminal" evidence="3">
    <location>
        <begin position="414"/>
        <end position="582"/>
    </location>
</feature>
<dbReference type="Proteomes" id="UP000036449">
    <property type="component" value="Unassembled WGS sequence"/>
</dbReference>
<dbReference type="CDD" id="cd24033">
    <property type="entry name" value="ASKHA_NBD_NodU_CmcH-like_N"/>
    <property type="match status" value="1"/>
</dbReference>
<comment type="caution">
    <text evidence="4">The sequence shown here is derived from an EMBL/GenBank/DDBJ whole genome shotgun (WGS) entry which is preliminary data.</text>
</comment>
<dbReference type="PATRIC" id="fig|1187852.3.peg.3496"/>
<gene>
    <name evidence="4" type="ORF">VQ03_27395</name>
</gene>
<dbReference type="InterPro" id="IPR051338">
    <property type="entry name" value="NodU/CmcH_Carbamoyltrnsfr"/>
</dbReference>
<dbReference type="RefSeq" id="WP_048454073.1">
    <property type="nucleotide sequence ID" value="NZ_JBNNPJ010000019.1"/>
</dbReference>
<dbReference type="PANTHER" id="PTHR34847">
    <property type="entry name" value="NODULATION PROTEIN U"/>
    <property type="match status" value="1"/>
</dbReference>
<dbReference type="InterPro" id="IPR003696">
    <property type="entry name" value="Carbtransf_dom"/>
</dbReference>
<dbReference type="Pfam" id="PF02543">
    <property type="entry name" value="Carbam_trans_N"/>
    <property type="match status" value="1"/>
</dbReference>